<reference evidence="1" key="1">
    <citation type="journal article" date="2023" name="Mol. Phylogenet. Evol.">
        <title>Genome-scale phylogeny and comparative genomics of the fungal order Sordariales.</title>
        <authorList>
            <person name="Hensen N."/>
            <person name="Bonometti L."/>
            <person name="Westerberg I."/>
            <person name="Brannstrom I.O."/>
            <person name="Guillou S."/>
            <person name="Cros-Aarteil S."/>
            <person name="Calhoun S."/>
            <person name="Haridas S."/>
            <person name="Kuo A."/>
            <person name="Mondo S."/>
            <person name="Pangilinan J."/>
            <person name="Riley R."/>
            <person name="LaButti K."/>
            <person name="Andreopoulos B."/>
            <person name="Lipzen A."/>
            <person name="Chen C."/>
            <person name="Yan M."/>
            <person name="Daum C."/>
            <person name="Ng V."/>
            <person name="Clum A."/>
            <person name="Steindorff A."/>
            <person name="Ohm R.A."/>
            <person name="Martin F."/>
            <person name="Silar P."/>
            <person name="Natvig D.O."/>
            <person name="Lalanne C."/>
            <person name="Gautier V."/>
            <person name="Ament-Velasquez S.L."/>
            <person name="Kruys A."/>
            <person name="Hutchinson M.I."/>
            <person name="Powell A.J."/>
            <person name="Barry K."/>
            <person name="Miller A.N."/>
            <person name="Grigoriev I.V."/>
            <person name="Debuchy R."/>
            <person name="Gladieux P."/>
            <person name="Hiltunen Thoren M."/>
            <person name="Johannesson H."/>
        </authorList>
    </citation>
    <scope>NUCLEOTIDE SEQUENCE</scope>
    <source>
        <strain evidence="1">CBS 731.68</strain>
    </source>
</reference>
<dbReference type="EMBL" id="MU853237">
    <property type="protein sequence ID" value="KAK4120650.1"/>
    <property type="molecule type" value="Genomic_DNA"/>
</dbReference>
<dbReference type="CDD" id="cd19180">
    <property type="entry name" value="SET_SpSET10-like"/>
    <property type="match status" value="1"/>
</dbReference>
<dbReference type="PANTHER" id="PTHR13271">
    <property type="entry name" value="UNCHARACTERIZED PUTATIVE METHYLTRANSFERASE"/>
    <property type="match status" value="1"/>
</dbReference>
<organism evidence="1 2">
    <name type="scientific">Parathielavia appendiculata</name>
    <dbReference type="NCBI Taxonomy" id="2587402"/>
    <lineage>
        <taxon>Eukaryota</taxon>
        <taxon>Fungi</taxon>
        <taxon>Dikarya</taxon>
        <taxon>Ascomycota</taxon>
        <taxon>Pezizomycotina</taxon>
        <taxon>Sordariomycetes</taxon>
        <taxon>Sordariomycetidae</taxon>
        <taxon>Sordariales</taxon>
        <taxon>Chaetomiaceae</taxon>
        <taxon>Parathielavia</taxon>
    </lineage>
</organism>
<protein>
    <submittedName>
        <fullName evidence="1">SET domain-containing protein</fullName>
    </submittedName>
</protein>
<dbReference type="InterPro" id="IPR044432">
    <property type="entry name" value="Set10/Efm1_SET"/>
</dbReference>
<dbReference type="InterPro" id="IPR050600">
    <property type="entry name" value="SETD3_SETD6_MTase"/>
</dbReference>
<dbReference type="GeneID" id="87826892"/>
<evidence type="ECO:0000313" key="2">
    <source>
        <dbReference type="Proteomes" id="UP001302602"/>
    </source>
</evidence>
<dbReference type="GO" id="GO:0005634">
    <property type="term" value="C:nucleus"/>
    <property type="evidence" value="ECO:0007669"/>
    <property type="project" value="TreeGrafter"/>
</dbReference>
<proteinExistence type="predicted"/>
<dbReference type="GO" id="GO:0016279">
    <property type="term" value="F:protein-lysine N-methyltransferase activity"/>
    <property type="evidence" value="ECO:0007669"/>
    <property type="project" value="InterPro"/>
</dbReference>
<dbReference type="RefSeq" id="XP_062644421.1">
    <property type="nucleotide sequence ID" value="XM_062790122.1"/>
</dbReference>
<dbReference type="PANTHER" id="PTHR13271:SF146">
    <property type="entry name" value="SET DOMAIN-CONTAINING PROTEIN"/>
    <property type="match status" value="1"/>
</dbReference>
<sequence length="469" mass="53090">MKESDKARFDELLEWAQQHGAELHPSLEIYHDRLTKFSIRVKNSCTHGLQPGFRAVTCPVSTTLSFLNALVDGPLNISSSYQQTGAFPPTFMAMIPPHVIGRFFLIKEYLKRKDSFWWPYIGTLPQPEHINAWALPAFWPEDDIAHLKGTNAHFAIEEVQANVKREFKKAKKILKEAEFPNWQEYTPLLYKWAFCIFTSRSFRPSLILSDAAKQHISALLPAGCQPDDFSFLQPLFDIINHSMTASYSWDTTSDPTSCQLICHDAYQPGDQVYNNYGLKTNSELLLGYGFILPETRFFHNDYVHVRKRNQEDDSEGSVEDTNSKPRDFLISLHPISWHTSLVGQSRVARDGLISRLASLPCFSHFEPALVDDLAMTSGAESFDNTAAPPLQDEYLKALVEKIKATLGAKLWSDYQRLKDVDSGSDGGVEELPPPRNGNQELANEYRSRCERVLAVALEELMGGIWVGEV</sequence>
<keyword evidence="2" id="KW-1185">Reference proteome</keyword>
<dbReference type="InterPro" id="IPR046341">
    <property type="entry name" value="SET_dom_sf"/>
</dbReference>
<dbReference type="Gene3D" id="3.90.1410.10">
    <property type="entry name" value="set domain protein methyltransferase, domain 1"/>
    <property type="match status" value="1"/>
</dbReference>
<comment type="caution">
    <text evidence="1">The sequence shown here is derived from an EMBL/GenBank/DDBJ whole genome shotgun (WGS) entry which is preliminary data.</text>
</comment>
<dbReference type="Proteomes" id="UP001302602">
    <property type="component" value="Unassembled WGS sequence"/>
</dbReference>
<reference evidence="1" key="2">
    <citation type="submission" date="2023-05" db="EMBL/GenBank/DDBJ databases">
        <authorList>
            <consortium name="Lawrence Berkeley National Laboratory"/>
            <person name="Steindorff A."/>
            <person name="Hensen N."/>
            <person name="Bonometti L."/>
            <person name="Westerberg I."/>
            <person name="Brannstrom I.O."/>
            <person name="Guillou S."/>
            <person name="Cros-Aarteil S."/>
            <person name="Calhoun S."/>
            <person name="Haridas S."/>
            <person name="Kuo A."/>
            <person name="Mondo S."/>
            <person name="Pangilinan J."/>
            <person name="Riley R."/>
            <person name="Labutti K."/>
            <person name="Andreopoulos B."/>
            <person name="Lipzen A."/>
            <person name="Chen C."/>
            <person name="Yanf M."/>
            <person name="Daum C."/>
            <person name="Ng V."/>
            <person name="Clum A."/>
            <person name="Ohm R."/>
            <person name="Martin F."/>
            <person name="Silar P."/>
            <person name="Natvig D."/>
            <person name="Lalanne C."/>
            <person name="Gautier V."/>
            <person name="Ament-Velasquez S.L."/>
            <person name="Kruys A."/>
            <person name="Hutchinson M.I."/>
            <person name="Powell A.J."/>
            <person name="Barry K."/>
            <person name="Miller A.N."/>
            <person name="Grigoriev I.V."/>
            <person name="Debuchy R."/>
            <person name="Gladieux P."/>
            <person name="Thoren M.H."/>
            <person name="Johannesson H."/>
        </authorList>
    </citation>
    <scope>NUCLEOTIDE SEQUENCE</scope>
    <source>
        <strain evidence="1">CBS 731.68</strain>
    </source>
</reference>
<dbReference type="AlphaFoldDB" id="A0AAN6Z048"/>
<accession>A0AAN6Z048</accession>
<name>A0AAN6Z048_9PEZI</name>
<evidence type="ECO:0000313" key="1">
    <source>
        <dbReference type="EMBL" id="KAK4120650.1"/>
    </source>
</evidence>
<gene>
    <name evidence="1" type="ORF">N657DRAFT_602494</name>
</gene>
<dbReference type="SUPFAM" id="SSF82199">
    <property type="entry name" value="SET domain"/>
    <property type="match status" value="1"/>
</dbReference>